<dbReference type="RefSeq" id="WP_187633057.1">
    <property type="nucleotide sequence ID" value="NZ_VZQQ01000003.1"/>
</dbReference>
<sequence>MTGSTDPLGLLTSEAQSFGATVRSRADPEMQFDIALRRADGREVQYRILARNNDAVVTAREWEPRRLPAFCPERHINHDGTFCMYWAKRHRIEVNDRNAAIEWWNTLVAFLSLQERASNLGRWPDKRVWAHGDAAQYQHMATESAIRLGNFFPEALADGRLTVELCRDMPGRRKMLRLRLDARHLYSVLVDDLRVANGKQPCLCTNMPRRKPLRACSDHASAAAQLACALHLWDIKEREFWTELAHKPCCAQMAGCPLHS</sequence>
<feature type="domain" description="Cysteine-rich" evidence="1">
    <location>
        <begin position="130"/>
        <end position="258"/>
    </location>
</feature>
<protein>
    <submittedName>
        <fullName evidence="3">Uncharacterized protein</fullName>
    </submittedName>
</protein>
<accession>A0ABR7PHT0</accession>
<evidence type="ECO:0000259" key="2">
    <source>
        <dbReference type="Pfam" id="PF20298"/>
    </source>
</evidence>
<name>A0ABR7PHT0_9BURK</name>
<evidence type="ECO:0000313" key="3">
    <source>
        <dbReference type="EMBL" id="MBC8745921.1"/>
    </source>
</evidence>
<dbReference type="InterPro" id="IPR046891">
    <property type="entry name" value="E2-ntca"/>
</dbReference>
<dbReference type="InterPro" id="IPR046892">
    <property type="entry name" value="E2-Crich"/>
</dbReference>
<dbReference type="Pfam" id="PF20298">
    <property type="entry name" value="E2-ntca"/>
    <property type="match status" value="1"/>
</dbReference>
<organism evidence="3 4">
    <name type="scientific">Paraburkholderia podalyriae</name>
    <dbReference type="NCBI Taxonomy" id="1938811"/>
    <lineage>
        <taxon>Bacteria</taxon>
        <taxon>Pseudomonadati</taxon>
        <taxon>Pseudomonadota</taxon>
        <taxon>Betaproteobacteria</taxon>
        <taxon>Burkholderiales</taxon>
        <taxon>Burkholderiaceae</taxon>
        <taxon>Paraburkholderia</taxon>
    </lineage>
</organism>
<gene>
    <name evidence="3" type="ORF">F6X42_04535</name>
</gene>
<evidence type="ECO:0000259" key="1">
    <source>
        <dbReference type="Pfam" id="PF20272"/>
    </source>
</evidence>
<feature type="domain" description="Prokaryotic E2" evidence="2">
    <location>
        <begin position="20"/>
        <end position="124"/>
    </location>
</feature>
<reference evidence="3 4" key="1">
    <citation type="submission" date="2019-09" db="EMBL/GenBank/DDBJ databases">
        <title>Paraburkholderia podalyriae sp. nov., A South African Podalyria-associated rhizobium.</title>
        <authorList>
            <person name="Mavima L."/>
            <person name="Beukes C.W."/>
            <person name="Palmer M."/>
            <person name="De Meyer S.E."/>
            <person name="James E.K."/>
            <person name="Maluk M."/>
            <person name="Avontuur J.R."/>
            <person name="Chan W.Y."/>
            <person name="Venter S.N."/>
            <person name="Steenkamp E.T."/>
        </authorList>
    </citation>
    <scope>NUCLEOTIDE SEQUENCE [LARGE SCALE GENOMIC DNA]</scope>
    <source>
        <strain evidence="3 4">WC7.3b</strain>
    </source>
</reference>
<dbReference type="EMBL" id="VZQQ01000003">
    <property type="protein sequence ID" value="MBC8745921.1"/>
    <property type="molecule type" value="Genomic_DNA"/>
</dbReference>
<comment type="caution">
    <text evidence="3">The sequence shown here is derived from an EMBL/GenBank/DDBJ whole genome shotgun (WGS) entry which is preliminary data.</text>
</comment>
<proteinExistence type="predicted"/>
<dbReference type="Proteomes" id="UP000736373">
    <property type="component" value="Unassembled WGS sequence"/>
</dbReference>
<evidence type="ECO:0000313" key="4">
    <source>
        <dbReference type="Proteomes" id="UP000736373"/>
    </source>
</evidence>
<keyword evidence="4" id="KW-1185">Reference proteome</keyword>
<dbReference type="Pfam" id="PF20272">
    <property type="entry name" value="E2-Crich"/>
    <property type="match status" value="1"/>
</dbReference>